<name>A0A0F9KAL2_9ZZZZ</name>
<reference evidence="1" key="1">
    <citation type="journal article" date="2015" name="Nature">
        <title>Complex archaea that bridge the gap between prokaryotes and eukaryotes.</title>
        <authorList>
            <person name="Spang A."/>
            <person name="Saw J.H."/>
            <person name="Jorgensen S.L."/>
            <person name="Zaremba-Niedzwiedzka K."/>
            <person name="Martijn J."/>
            <person name="Lind A.E."/>
            <person name="van Eijk R."/>
            <person name="Schleper C."/>
            <person name="Guy L."/>
            <person name="Ettema T.J."/>
        </authorList>
    </citation>
    <scope>NUCLEOTIDE SEQUENCE</scope>
</reference>
<dbReference type="AlphaFoldDB" id="A0A0F9KAL2"/>
<gene>
    <name evidence="1" type="ORF">LCGC14_1354500</name>
</gene>
<organism evidence="1">
    <name type="scientific">marine sediment metagenome</name>
    <dbReference type="NCBI Taxonomy" id="412755"/>
    <lineage>
        <taxon>unclassified sequences</taxon>
        <taxon>metagenomes</taxon>
        <taxon>ecological metagenomes</taxon>
    </lineage>
</organism>
<accession>A0A0F9KAL2</accession>
<evidence type="ECO:0000313" key="1">
    <source>
        <dbReference type="EMBL" id="KKM78983.1"/>
    </source>
</evidence>
<dbReference type="EMBL" id="LAZR01008402">
    <property type="protein sequence ID" value="KKM78983.1"/>
    <property type="molecule type" value="Genomic_DNA"/>
</dbReference>
<sequence length="139" mass="15630">MADFTSIRTKVKANLDAIAELEFVSDFHDADIEGYPAATFDISLEDSEFLTNIENLRTVTFEIVLYQELKTLGLSEAKDLLDKVAIAVVDKFEIDFTLSGEVDWCIPLAGPRGQFESPNGQVFFQTLALQCRFRKQVIT</sequence>
<proteinExistence type="predicted"/>
<protein>
    <submittedName>
        <fullName evidence="1">Uncharacterized protein</fullName>
    </submittedName>
</protein>
<comment type="caution">
    <text evidence="1">The sequence shown here is derived from an EMBL/GenBank/DDBJ whole genome shotgun (WGS) entry which is preliminary data.</text>
</comment>